<keyword evidence="2" id="KW-1185">Reference proteome</keyword>
<reference evidence="1" key="1">
    <citation type="journal article" date="2023" name="G3 (Bethesda)">
        <title>Whole genome assembly and annotation of the endangered Caribbean coral Acropora cervicornis.</title>
        <authorList>
            <person name="Selwyn J.D."/>
            <person name="Vollmer S.V."/>
        </authorList>
    </citation>
    <scope>NUCLEOTIDE SEQUENCE</scope>
    <source>
        <strain evidence="1">K2</strain>
    </source>
</reference>
<dbReference type="GO" id="GO:0003676">
    <property type="term" value="F:nucleic acid binding"/>
    <property type="evidence" value="ECO:0007669"/>
    <property type="project" value="InterPro"/>
</dbReference>
<proteinExistence type="predicted"/>
<sequence>MISKETVSHQIWVSTTPLWPQAKGLVERTNRSILKELKIAYVEKRDLQVEFGKFLVAYRSTLPSGTGCTPFTLMCGRETRTKILQLETSVRSKEVVRDNDAEYELRMKAYADRNASESKVEVGDTVVIKHENRSKLDPNYKPERFTVTGLDGSDMHGCVC</sequence>
<evidence type="ECO:0008006" key="3">
    <source>
        <dbReference type="Google" id="ProtNLM"/>
    </source>
</evidence>
<dbReference type="InterPro" id="IPR012337">
    <property type="entry name" value="RNaseH-like_sf"/>
</dbReference>
<dbReference type="AlphaFoldDB" id="A0AAD9QK46"/>
<evidence type="ECO:0000313" key="2">
    <source>
        <dbReference type="Proteomes" id="UP001249851"/>
    </source>
</evidence>
<dbReference type="EMBL" id="JARQWQ010000028">
    <property type="protein sequence ID" value="KAK2562692.1"/>
    <property type="molecule type" value="Genomic_DNA"/>
</dbReference>
<dbReference type="SUPFAM" id="SSF53098">
    <property type="entry name" value="Ribonuclease H-like"/>
    <property type="match status" value="1"/>
</dbReference>
<organism evidence="1 2">
    <name type="scientific">Acropora cervicornis</name>
    <name type="common">Staghorn coral</name>
    <dbReference type="NCBI Taxonomy" id="6130"/>
    <lineage>
        <taxon>Eukaryota</taxon>
        <taxon>Metazoa</taxon>
        <taxon>Cnidaria</taxon>
        <taxon>Anthozoa</taxon>
        <taxon>Hexacorallia</taxon>
        <taxon>Scleractinia</taxon>
        <taxon>Astrocoeniina</taxon>
        <taxon>Acroporidae</taxon>
        <taxon>Acropora</taxon>
    </lineage>
</organism>
<dbReference type="Proteomes" id="UP001249851">
    <property type="component" value="Unassembled WGS sequence"/>
</dbReference>
<reference evidence="1" key="2">
    <citation type="journal article" date="2023" name="Science">
        <title>Genomic signatures of disease resistance in endangered staghorn corals.</title>
        <authorList>
            <person name="Vollmer S.V."/>
            <person name="Selwyn J.D."/>
            <person name="Despard B.A."/>
            <person name="Roesel C.L."/>
        </authorList>
    </citation>
    <scope>NUCLEOTIDE SEQUENCE</scope>
    <source>
        <strain evidence="1">K2</strain>
    </source>
</reference>
<comment type="caution">
    <text evidence="1">The sequence shown here is derived from an EMBL/GenBank/DDBJ whole genome shotgun (WGS) entry which is preliminary data.</text>
</comment>
<accession>A0AAD9QK46</accession>
<evidence type="ECO:0000313" key="1">
    <source>
        <dbReference type="EMBL" id="KAK2562692.1"/>
    </source>
</evidence>
<dbReference type="PANTHER" id="PTHR37984:SF11">
    <property type="entry name" value="INTEGRASE CATALYTIC DOMAIN-CONTAINING PROTEIN"/>
    <property type="match status" value="1"/>
</dbReference>
<dbReference type="PANTHER" id="PTHR37984">
    <property type="entry name" value="PROTEIN CBG26694"/>
    <property type="match status" value="1"/>
</dbReference>
<dbReference type="Gene3D" id="3.30.420.10">
    <property type="entry name" value="Ribonuclease H-like superfamily/Ribonuclease H"/>
    <property type="match status" value="1"/>
</dbReference>
<protein>
    <recommendedName>
        <fullName evidence="3">Integrase catalytic domain-containing protein</fullName>
    </recommendedName>
</protein>
<name>A0AAD9QK46_ACRCE</name>
<gene>
    <name evidence="1" type="ORF">P5673_014398</name>
</gene>
<dbReference type="InterPro" id="IPR050951">
    <property type="entry name" value="Retrovirus_Pol_polyprotein"/>
</dbReference>
<dbReference type="InterPro" id="IPR036397">
    <property type="entry name" value="RNaseH_sf"/>
</dbReference>